<name>A0AAD9M9K8_9PEZI</name>
<evidence type="ECO:0008006" key="3">
    <source>
        <dbReference type="Google" id="ProtNLM"/>
    </source>
</evidence>
<keyword evidence="2" id="KW-1185">Reference proteome</keyword>
<proteinExistence type="predicted"/>
<protein>
    <recommendedName>
        <fullName evidence="3">Fungal N-terminal domain-containing protein</fullName>
    </recommendedName>
</protein>
<accession>A0AAD9M9K8</accession>
<evidence type="ECO:0000313" key="1">
    <source>
        <dbReference type="EMBL" id="KAK2035325.1"/>
    </source>
</evidence>
<sequence>MEVIGVVASFIAIGQVLVSGRHVIDVLREIPAIRGELDWLNNEIETLRLVVEGADMRGTSTDPSLPEMPLLGKARLQLNEVVADLKKVHMDCIRAAGEDGKVKVKRMKWFLQQKRLSECRRKAGEARVNILAALQTLQLKESRETR</sequence>
<dbReference type="AlphaFoldDB" id="A0AAD9M9K8"/>
<dbReference type="EMBL" id="MU842809">
    <property type="protein sequence ID" value="KAK2035325.1"/>
    <property type="molecule type" value="Genomic_DNA"/>
</dbReference>
<organism evidence="1 2">
    <name type="scientific">Colletotrichum zoysiae</name>
    <dbReference type="NCBI Taxonomy" id="1216348"/>
    <lineage>
        <taxon>Eukaryota</taxon>
        <taxon>Fungi</taxon>
        <taxon>Dikarya</taxon>
        <taxon>Ascomycota</taxon>
        <taxon>Pezizomycotina</taxon>
        <taxon>Sordariomycetes</taxon>
        <taxon>Hypocreomycetidae</taxon>
        <taxon>Glomerellales</taxon>
        <taxon>Glomerellaceae</taxon>
        <taxon>Colletotrichum</taxon>
        <taxon>Colletotrichum graminicola species complex</taxon>
    </lineage>
</organism>
<gene>
    <name evidence="1" type="ORF">LX32DRAFT_708320</name>
</gene>
<evidence type="ECO:0000313" key="2">
    <source>
        <dbReference type="Proteomes" id="UP001232148"/>
    </source>
</evidence>
<dbReference type="Proteomes" id="UP001232148">
    <property type="component" value="Unassembled WGS sequence"/>
</dbReference>
<reference evidence="1" key="1">
    <citation type="submission" date="2021-06" db="EMBL/GenBank/DDBJ databases">
        <title>Comparative genomics, transcriptomics and evolutionary studies reveal genomic signatures of adaptation to plant cell wall in hemibiotrophic fungi.</title>
        <authorList>
            <consortium name="DOE Joint Genome Institute"/>
            <person name="Baroncelli R."/>
            <person name="Diaz J.F."/>
            <person name="Benocci T."/>
            <person name="Peng M."/>
            <person name="Battaglia E."/>
            <person name="Haridas S."/>
            <person name="Andreopoulos W."/>
            <person name="Labutti K."/>
            <person name="Pangilinan J."/>
            <person name="Floch G.L."/>
            <person name="Makela M.R."/>
            <person name="Henrissat B."/>
            <person name="Grigoriev I.V."/>
            <person name="Crouch J.A."/>
            <person name="De Vries R.P."/>
            <person name="Sukno S.A."/>
            <person name="Thon M.R."/>
        </authorList>
    </citation>
    <scope>NUCLEOTIDE SEQUENCE</scope>
    <source>
        <strain evidence="1">MAFF235873</strain>
    </source>
</reference>
<comment type="caution">
    <text evidence="1">The sequence shown here is derived from an EMBL/GenBank/DDBJ whole genome shotgun (WGS) entry which is preliminary data.</text>
</comment>